<dbReference type="InterPro" id="IPR000760">
    <property type="entry name" value="Inositol_monophosphatase-like"/>
</dbReference>
<dbReference type="InterPro" id="IPR033942">
    <property type="entry name" value="IMPase"/>
</dbReference>
<dbReference type="InterPro" id="IPR020550">
    <property type="entry name" value="Inositol_monophosphatase_CS"/>
</dbReference>
<dbReference type="PANTHER" id="PTHR20854:SF4">
    <property type="entry name" value="INOSITOL-1-MONOPHOSPHATASE-RELATED"/>
    <property type="match status" value="1"/>
</dbReference>
<keyword evidence="4 8" id="KW-0479">Metal-binding</keyword>
<dbReference type="GO" id="GO:0046854">
    <property type="term" value="P:phosphatidylinositol phosphate biosynthetic process"/>
    <property type="evidence" value="ECO:0007669"/>
    <property type="project" value="InterPro"/>
</dbReference>
<feature type="binding site" evidence="8">
    <location>
        <position position="84"/>
    </location>
    <ligand>
        <name>Mg(2+)</name>
        <dbReference type="ChEBI" id="CHEBI:18420"/>
        <label>1</label>
        <note>catalytic</note>
    </ligand>
</feature>
<keyword evidence="7 8" id="KW-0460">Magnesium</keyword>
<name>C7RCD0_KANKD</name>
<evidence type="ECO:0000313" key="10">
    <source>
        <dbReference type="EMBL" id="ACV26922.1"/>
    </source>
</evidence>
<dbReference type="PRINTS" id="PR00377">
    <property type="entry name" value="IMPHPHTASES"/>
</dbReference>
<dbReference type="InterPro" id="IPR022337">
    <property type="entry name" value="Inositol_monophosphatase_SuhB"/>
</dbReference>
<dbReference type="FunFam" id="3.30.540.10:FF:000003">
    <property type="entry name" value="Inositol-1-monophosphatase"/>
    <property type="match status" value="1"/>
</dbReference>
<comment type="cofactor">
    <cofactor evidence="2 8 9">
        <name>Mg(2+)</name>
        <dbReference type="ChEBI" id="CHEBI:18420"/>
    </cofactor>
</comment>
<feature type="binding site" evidence="8">
    <location>
        <position position="67"/>
    </location>
    <ligand>
        <name>Mg(2+)</name>
        <dbReference type="ChEBI" id="CHEBI:18420"/>
        <label>1</label>
        <note>catalytic</note>
    </ligand>
</feature>
<evidence type="ECO:0000256" key="6">
    <source>
        <dbReference type="ARBA" id="ARBA00022814"/>
    </source>
</evidence>
<feature type="binding site" evidence="8">
    <location>
        <position position="85"/>
    </location>
    <ligand>
        <name>Mg(2+)</name>
        <dbReference type="ChEBI" id="CHEBI:18420"/>
        <label>1</label>
        <note>catalytic</note>
    </ligand>
</feature>
<keyword evidence="6" id="KW-0805">Transcription regulation</keyword>
<evidence type="ECO:0000256" key="2">
    <source>
        <dbReference type="ARBA" id="ARBA00001946"/>
    </source>
</evidence>
<evidence type="ECO:0000256" key="4">
    <source>
        <dbReference type="ARBA" id="ARBA00022723"/>
    </source>
</evidence>
<keyword evidence="5 9" id="KW-0378">Hydrolase</keyword>
<evidence type="ECO:0000256" key="9">
    <source>
        <dbReference type="RuleBase" id="RU364068"/>
    </source>
</evidence>
<dbReference type="InParanoid" id="C7RCD0"/>
<proteinExistence type="inferred from homology"/>
<accession>C7RCD0</accession>
<dbReference type="GO" id="GO:0031564">
    <property type="term" value="P:transcription antitermination"/>
    <property type="evidence" value="ECO:0007669"/>
    <property type="project" value="UniProtKB-KW"/>
</dbReference>
<keyword evidence="6" id="KW-0889">Transcription antitermination</keyword>
<dbReference type="FunFam" id="3.40.190.80:FF:000020">
    <property type="entry name" value="Fructose-1,6-bisphosphatase/inositol-1-monophosphatase"/>
    <property type="match status" value="1"/>
</dbReference>
<dbReference type="GO" id="GO:0046872">
    <property type="term" value="F:metal ion binding"/>
    <property type="evidence" value="ECO:0007669"/>
    <property type="project" value="UniProtKB-KW"/>
</dbReference>
<organism evidence="10 11">
    <name type="scientific">Kangiella koreensis (strain DSM 16069 / JCM 12317 / KCTC 12182 / SW-125)</name>
    <dbReference type="NCBI Taxonomy" id="523791"/>
    <lineage>
        <taxon>Bacteria</taxon>
        <taxon>Pseudomonadati</taxon>
        <taxon>Pseudomonadota</taxon>
        <taxon>Gammaproteobacteria</taxon>
        <taxon>Kangiellales</taxon>
        <taxon>Kangiellaceae</taxon>
        <taxon>Kangiella</taxon>
    </lineage>
</organism>
<dbReference type="eggNOG" id="COG0483">
    <property type="taxonomic scope" value="Bacteria"/>
</dbReference>
<dbReference type="GO" id="GO:0006020">
    <property type="term" value="P:inositol metabolic process"/>
    <property type="evidence" value="ECO:0007669"/>
    <property type="project" value="TreeGrafter"/>
</dbReference>
<dbReference type="Proteomes" id="UP000001231">
    <property type="component" value="Chromosome"/>
</dbReference>
<evidence type="ECO:0000313" key="11">
    <source>
        <dbReference type="Proteomes" id="UP000001231"/>
    </source>
</evidence>
<keyword evidence="6" id="KW-0804">Transcription</keyword>
<evidence type="ECO:0000256" key="3">
    <source>
        <dbReference type="ARBA" id="ARBA00009759"/>
    </source>
</evidence>
<dbReference type="PANTHER" id="PTHR20854">
    <property type="entry name" value="INOSITOL MONOPHOSPHATASE"/>
    <property type="match status" value="1"/>
</dbReference>
<evidence type="ECO:0000256" key="5">
    <source>
        <dbReference type="ARBA" id="ARBA00022801"/>
    </source>
</evidence>
<dbReference type="RefSeq" id="WP_012801436.1">
    <property type="nucleotide sequence ID" value="NC_013166.1"/>
</dbReference>
<dbReference type="SUPFAM" id="SSF56655">
    <property type="entry name" value="Carbohydrate phosphatase"/>
    <property type="match status" value="1"/>
</dbReference>
<dbReference type="OrthoDB" id="9785695at2"/>
<dbReference type="PRINTS" id="PR01959">
    <property type="entry name" value="SBIMPHPHTASE"/>
</dbReference>
<dbReference type="Gene3D" id="3.40.190.80">
    <property type="match status" value="1"/>
</dbReference>
<dbReference type="STRING" id="523791.Kkor_1510"/>
<comment type="catalytic activity">
    <reaction evidence="1 9">
        <text>a myo-inositol phosphate + H2O = myo-inositol + phosphate</text>
        <dbReference type="Rhea" id="RHEA:24056"/>
        <dbReference type="ChEBI" id="CHEBI:15377"/>
        <dbReference type="ChEBI" id="CHEBI:17268"/>
        <dbReference type="ChEBI" id="CHEBI:43474"/>
        <dbReference type="ChEBI" id="CHEBI:84139"/>
        <dbReference type="EC" id="3.1.3.25"/>
    </reaction>
</comment>
<protein>
    <recommendedName>
        <fullName evidence="9">Inositol-1-monophosphatase</fullName>
        <ecNumber evidence="9">3.1.3.25</ecNumber>
    </recommendedName>
</protein>
<dbReference type="PROSITE" id="PS00630">
    <property type="entry name" value="IMP_2"/>
    <property type="match status" value="1"/>
</dbReference>
<dbReference type="EC" id="3.1.3.25" evidence="9"/>
<dbReference type="Gene3D" id="3.30.540.10">
    <property type="entry name" value="Fructose-1,6-Bisphosphatase, subunit A, domain 1"/>
    <property type="match status" value="1"/>
</dbReference>
<dbReference type="AlphaFoldDB" id="C7RCD0"/>
<dbReference type="GO" id="GO:0008934">
    <property type="term" value="F:inositol monophosphate 1-phosphatase activity"/>
    <property type="evidence" value="ECO:0007669"/>
    <property type="project" value="InterPro"/>
</dbReference>
<dbReference type="PROSITE" id="PS00629">
    <property type="entry name" value="IMP_1"/>
    <property type="match status" value="1"/>
</dbReference>
<dbReference type="KEGG" id="kko:Kkor_1510"/>
<feature type="binding site" evidence="8">
    <location>
        <position position="210"/>
    </location>
    <ligand>
        <name>Mg(2+)</name>
        <dbReference type="ChEBI" id="CHEBI:18420"/>
        <label>1</label>
        <note>catalytic</note>
    </ligand>
</feature>
<dbReference type="FunCoup" id="C7RCD0">
    <property type="interactions" value="459"/>
</dbReference>
<dbReference type="CDD" id="cd01639">
    <property type="entry name" value="IMPase"/>
    <property type="match status" value="1"/>
</dbReference>
<feature type="binding site" evidence="8">
    <location>
        <position position="82"/>
    </location>
    <ligand>
        <name>Mg(2+)</name>
        <dbReference type="ChEBI" id="CHEBI:18420"/>
        <label>1</label>
        <note>catalytic</note>
    </ligand>
</feature>
<dbReference type="HOGENOM" id="CLU_044118_0_4_6"/>
<gene>
    <name evidence="10" type="ordered locus">Kkor_1510</name>
</gene>
<evidence type="ECO:0000256" key="1">
    <source>
        <dbReference type="ARBA" id="ARBA00001033"/>
    </source>
</evidence>
<keyword evidence="11" id="KW-1185">Reference proteome</keyword>
<dbReference type="Pfam" id="PF00459">
    <property type="entry name" value="Inositol_P"/>
    <property type="match status" value="1"/>
</dbReference>
<sequence length="258" mass="28253">MNAYKTIAVRAANRAGDYIAKAFNDRDRIISQSKGLNDFVSNIDEQAEYLIIDTIKKSYPDHAIFAEESGHQGNSDTVWVIDPLDGTTNFLRGIPHFSISIAVRQKGKTVAAVVYDPMQDEMFSAANGSGAQLNNKRLRVSNAKKLENALLATGFPFREGQDLSKYLEYFQALYPHCIDMRRAGSAALDLAYVAAGRLDGFWEFGLSDWDTAAGALIVKEAGGMVSDIKGNQYTGDSASILAANPGLFKHFLQTVKNI</sequence>
<dbReference type="InterPro" id="IPR020583">
    <property type="entry name" value="Inositol_monoP_metal-BS"/>
</dbReference>
<dbReference type="GO" id="GO:0007165">
    <property type="term" value="P:signal transduction"/>
    <property type="evidence" value="ECO:0007669"/>
    <property type="project" value="TreeGrafter"/>
</dbReference>
<evidence type="ECO:0000256" key="8">
    <source>
        <dbReference type="PIRSR" id="PIRSR600760-2"/>
    </source>
</evidence>
<comment type="similarity">
    <text evidence="3 9">Belongs to the inositol monophosphatase superfamily.</text>
</comment>
<evidence type="ECO:0000256" key="7">
    <source>
        <dbReference type="ARBA" id="ARBA00022842"/>
    </source>
</evidence>
<dbReference type="EMBL" id="CP001707">
    <property type="protein sequence ID" value="ACV26922.1"/>
    <property type="molecule type" value="Genomic_DNA"/>
</dbReference>
<reference evidence="10 11" key="1">
    <citation type="journal article" date="2009" name="Stand. Genomic Sci.">
        <title>Complete genome sequence of Kangiella koreensis type strain (SW-125).</title>
        <authorList>
            <person name="Han C."/>
            <person name="Sikorski J."/>
            <person name="Lapidus A."/>
            <person name="Nolan M."/>
            <person name="Glavina Del Rio T."/>
            <person name="Tice H."/>
            <person name="Cheng J.F."/>
            <person name="Lucas S."/>
            <person name="Chen F."/>
            <person name="Copeland A."/>
            <person name="Ivanova N."/>
            <person name="Mavromatis K."/>
            <person name="Ovchinnikova G."/>
            <person name="Pati A."/>
            <person name="Bruce D."/>
            <person name="Goodwin L."/>
            <person name="Pitluck S."/>
            <person name="Chen A."/>
            <person name="Palaniappan K."/>
            <person name="Land M."/>
            <person name="Hauser L."/>
            <person name="Chang Y.J."/>
            <person name="Jeffries C.D."/>
            <person name="Chain P."/>
            <person name="Saunders E."/>
            <person name="Brettin T."/>
            <person name="Goker M."/>
            <person name="Tindall B.J."/>
            <person name="Bristow J."/>
            <person name="Eisen J.A."/>
            <person name="Markowitz V."/>
            <person name="Hugenholtz P."/>
            <person name="Kyrpides N.C."/>
            <person name="Klenk H.P."/>
            <person name="Detter J.C."/>
        </authorList>
    </citation>
    <scope>NUCLEOTIDE SEQUENCE [LARGE SCALE GENOMIC DNA]</scope>
    <source>
        <strain evidence="11">DSM 16069 / KCTC 12182 / SW-125</strain>
    </source>
</reference>